<dbReference type="SUPFAM" id="SSF55781">
    <property type="entry name" value="GAF domain-like"/>
    <property type="match status" value="1"/>
</dbReference>
<evidence type="ECO:0000313" key="2">
    <source>
        <dbReference type="EMBL" id="AEI82037.1"/>
    </source>
</evidence>
<dbReference type="HOGENOM" id="CLU_062618_7_3_4"/>
<dbReference type="Gene3D" id="3.30.450.40">
    <property type="match status" value="1"/>
</dbReference>
<dbReference type="InterPro" id="IPR050707">
    <property type="entry name" value="HTH_MetabolicPath_Reg"/>
</dbReference>
<accession>F8GXG7</accession>
<dbReference type="GO" id="GO:0003700">
    <property type="term" value="F:DNA-binding transcription factor activity"/>
    <property type="evidence" value="ECO:0007669"/>
    <property type="project" value="TreeGrafter"/>
</dbReference>
<reference evidence="2 3" key="1">
    <citation type="journal article" date="2011" name="J. Bacteriol.">
        <title>Complete genome sequence of the type strain Cupriavidus necator N-1.</title>
        <authorList>
            <person name="Poehlein A."/>
            <person name="Kusian B."/>
            <person name="Friedrich B."/>
            <person name="Daniel R."/>
            <person name="Bowien B."/>
        </authorList>
    </citation>
    <scope>NUCLEOTIDE SEQUENCE [LARGE SCALE GENOMIC DNA]</scope>
    <source>
        <strain evidence="3">ATCC 43291 / DSM 13513 / CCUG 52238 / LMG 8453 / N-1</strain>
        <plasmid evidence="2 3">pBB1</plasmid>
    </source>
</reference>
<evidence type="ECO:0000259" key="1">
    <source>
        <dbReference type="PROSITE" id="PS51078"/>
    </source>
</evidence>
<dbReference type="KEGG" id="cnc:CNE_BB1p06170"/>
<dbReference type="AlphaFoldDB" id="F8GXG7"/>
<name>F8GXG7_CUPNN</name>
<dbReference type="PANTHER" id="PTHR30136">
    <property type="entry name" value="HELIX-TURN-HELIX TRANSCRIPTIONAL REGULATOR, ICLR FAMILY"/>
    <property type="match status" value="1"/>
</dbReference>
<dbReference type="Pfam" id="PF01614">
    <property type="entry name" value="IclR_C"/>
    <property type="match status" value="1"/>
</dbReference>
<dbReference type="GO" id="GO:0003677">
    <property type="term" value="F:DNA binding"/>
    <property type="evidence" value="ECO:0007669"/>
    <property type="project" value="TreeGrafter"/>
</dbReference>
<gene>
    <name evidence="2" type="ordered locus">CNE_BB1p06170</name>
</gene>
<evidence type="ECO:0000313" key="3">
    <source>
        <dbReference type="Proteomes" id="UP000006798"/>
    </source>
</evidence>
<geneLocation type="plasmid" evidence="2 3">
    <name>pBB1</name>
</geneLocation>
<dbReference type="EMBL" id="CP002879">
    <property type="protein sequence ID" value="AEI82037.1"/>
    <property type="molecule type" value="Genomic_DNA"/>
</dbReference>
<proteinExistence type="predicted"/>
<organism evidence="2 3">
    <name type="scientific">Cupriavidus necator (strain ATCC 43291 / DSM 13513 / CCUG 52238 / LMG 8453 / N-1)</name>
    <name type="common">Ralstonia eutropha</name>
    <dbReference type="NCBI Taxonomy" id="1042878"/>
    <lineage>
        <taxon>Bacteria</taxon>
        <taxon>Pseudomonadati</taxon>
        <taxon>Pseudomonadota</taxon>
        <taxon>Betaproteobacteria</taxon>
        <taxon>Burkholderiales</taxon>
        <taxon>Burkholderiaceae</taxon>
        <taxon>Cupriavidus</taxon>
    </lineage>
</organism>
<dbReference type="PROSITE" id="PS51078">
    <property type="entry name" value="ICLR_ED"/>
    <property type="match status" value="1"/>
</dbReference>
<dbReference type="Proteomes" id="UP000006798">
    <property type="component" value="Plasmid pBB1"/>
</dbReference>
<dbReference type="PANTHER" id="PTHR30136:SF24">
    <property type="entry name" value="HTH-TYPE TRANSCRIPTIONAL REPRESSOR ALLR"/>
    <property type="match status" value="1"/>
</dbReference>
<dbReference type="InterPro" id="IPR014757">
    <property type="entry name" value="Tscrpt_reg_IclR_C"/>
</dbReference>
<sequence length="185" mass="20047">MQDGTKYRLSYRLPGLIATPDDISALVDRIKPRLSRLAAETNETVHFAVAEGDQVVYLAKVDSSHPIRMFSYVGWQGPMHATAVGKALLAWPTLSPAVDRICDAGLHRYTARTIVDKNSLLAELERTRARGYAVDDEELIEGLVCIAAPVFEGDHVVGAISVAGPSSRMHDVEAYASLLLACAAE</sequence>
<protein>
    <submittedName>
        <fullName evidence="2">Transcriptional regulator IclR family</fullName>
    </submittedName>
</protein>
<dbReference type="GO" id="GO:0045892">
    <property type="term" value="P:negative regulation of DNA-templated transcription"/>
    <property type="evidence" value="ECO:0007669"/>
    <property type="project" value="TreeGrafter"/>
</dbReference>
<feature type="domain" description="IclR-ED" evidence="1">
    <location>
        <begin position="12"/>
        <end position="185"/>
    </location>
</feature>
<keyword evidence="2" id="KW-0614">Plasmid</keyword>
<dbReference type="InterPro" id="IPR029016">
    <property type="entry name" value="GAF-like_dom_sf"/>
</dbReference>